<feature type="transmembrane region" description="Helical" evidence="2">
    <location>
        <begin position="121"/>
        <end position="142"/>
    </location>
</feature>
<dbReference type="Proteomes" id="UP000001072">
    <property type="component" value="Unassembled WGS sequence"/>
</dbReference>
<reference evidence="4" key="1">
    <citation type="journal article" date="2011" name="Proc. Natl. Acad. Sci. U.S.A.">
        <title>Obligate biotrophy features unraveled by the genomic analysis of rust fungi.</title>
        <authorList>
            <person name="Duplessis S."/>
            <person name="Cuomo C.A."/>
            <person name="Lin Y.-C."/>
            <person name="Aerts A."/>
            <person name="Tisserant E."/>
            <person name="Veneault-Fourrey C."/>
            <person name="Joly D.L."/>
            <person name="Hacquard S."/>
            <person name="Amselem J."/>
            <person name="Cantarel B.L."/>
            <person name="Chiu R."/>
            <person name="Coutinho P.M."/>
            <person name="Feau N."/>
            <person name="Field M."/>
            <person name="Frey P."/>
            <person name="Gelhaye E."/>
            <person name="Goldberg J."/>
            <person name="Grabherr M.G."/>
            <person name="Kodira C.D."/>
            <person name="Kohler A."/>
            <person name="Kuees U."/>
            <person name="Lindquist E.A."/>
            <person name="Lucas S.M."/>
            <person name="Mago R."/>
            <person name="Mauceli E."/>
            <person name="Morin E."/>
            <person name="Murat C."/>
            <person name="Pangilinan J.L."/>
            <person name="Park R."/>
            <person name="Pearson M."/>
            <person name="Quesneville H."/>
            <person name="Rouhier N."/>
            <person name="Sakthikumar S."/>
            <person name="Salamov A.A."/>
            <person name="Schmutz J."/>
            <person name="Selles B."/>
            <person name="Shapiro H."/>
            <person name="Tanguay P."/>
            <person name="Tuskan G.A."/>
            <person name="Henrissat B."/>
            <person name="Van de Peer Y."/>
            <person name="Rouze P."/>
            <person name="Ellis J.G."/>
            <person name="Dodds P.N."/>
            <person name="Schein J.E."/>
            <person name="Zhong S."/>
            <person name="Hamelin R.C."/>
            <person name="Grigoriev I.V."/>
            <person name="Szabo L.J."/>
            <person name="Martin F."/>
        </authorList>
    </citation>
    <scope>NUCLEOTIDE SEQUENCE [LARGE SCALE GENOMIC DNA]</scope>
    <source>
        <strain evidence="4">98AG31 / pathotype 3-4-7</strain>
    </source>
</reference>
<evidence type="ECO:0000256" key="2">
    <source>
        <dbReference type="SAM" id="Phobius"/>
    </source>
</evidence>
<dbReference type="PANTHER" id="PTHR33927">
    <property type="entry name" value="TRANSMEMBRANE PROTEIN"/>
    <property type="match status" value="1"/>
</dbReference>
<dbReference type="GeneID" id="18934687"/>
<feature type="transmembrane region" description="Helical" evidence="2">
    <location>
        <begin position="315"/>
        <end position="332"/>
    </location>
</feature>
<keyword evidence="2" id="KW-0812">Transmembrane</keyword>
<dbReference type="AlphaFoldDB" id="F4RPX0"/>
<feature type="transmembrane region" description="Helical" evidence="2">
    <location>
        <begin position="178"/>
        <end position="198"/>
    </location>
</feature>
<name>F4RPX0_MELLP</name>
<dbReference type="VEuPathDB" id="FungiDB:MELLADRAFT_87894"/>
<keyword evidence="2" id="KW-0472">Membrane</keyword>
<dbReference type="InParanoid" id="F4RPX0"/>
<evidence type="ECO:0000313" key="4">
    <source>
        <dbReference type="Proteomes" id="UP000001072"/>
    </source>
</evidence>
<dbReference type="OrthoDB" id="3142841at2759"/>
<organism evidence="4">
    <name type="scientific">Melampsora larici-populina (strain 98AG31 / pathotype 3-4-7)</name>
    <name type="common">Poplar leaf rust fungus</name>
    <dbReference type="NCBI Taxonomy" id="747676"/>
    <lineage>
        <taxon>Eukaryota</taxon>
        <taxon>Fungi</taxon>
        <taxon>Dikarya</taxon>
        <taxon>Basidiomycota</taxon>
        <taxon>Pucciniomycotina</taxon>
        <taxon>Pucciniomycetes</taxon>
        <taxon>Pucciniales</taxon>
        <taxon>Melampsoraceae</taxon>
        <taxon>Melampsora</taxon>
    </lineage>
</organism>
<dbReference type="HOGENOM" id="CLU_005562_0_1_1"/>
<proteinExistence type="predicted"/>
<accession>F4RPX0</accession>
<dbReference type="InterPro" id="IPR052979">
    <property type="entry name" value="Adenylate-forming_domain"/>
</dbReference>
<dbReference type="KEGG" id="mlr:MELLADRAFT_87894"/>
<feature type="transmembrane region" description="Helical" evidence="2">
    <location>
        <begin position="148"/>
        <end position="166"/>
    </location>
</feature>
<dbReference type="eggNOG" id="ENOG502QQU2">
    <property type="taxonomic scope" value="Eukaryota"/>
</dbReference>
<protein>
    <submittedName>
        <fullName evidence="3">Uncharacterized protein</fullName>
    </submittedName>
</protein>
<feature type="transmembrane region" description="Helical" evidence="2">
    <location>
        <begin position="274"/>
        <end position="295"/>
    </location>
</feature>
<feature type="region of interest" description="Disordered" evidence="1">
    <location>
        <begin position="1"/>
        <end position="21"/>
    </location>
</feature>
<feature type="transmembrane region" description="Helical" evidence="2">
    <location>
        <begin position="235"/>
        <end position="262"/>
    </location>
</feature>
<dbReference type="PANTHER" id="PTHR33927:SF1">
    <property type="entry name" value="TRANSMEMBRANE PROTEIN"/>
    <property type="match status" value="1"/>
</dbReference>
<sequence length="426" mass="47973">MSYNQQYYANPPSNNYPSSQGPLDTTIPIIPHVHKSQGMSTGFEANPSSYNQDNSNPFISGEPEIVRDLSFRDEKKIDIKEEKIIEAPRAAPPKPTASKPTPVHLSDSVKFWTWFSPYRQILVLTIGIQMVAILVTLSGAWIYPRTHISAMVGGNLLVAVGIRSEWVMRFLYWSSIKLIRGWAPMKLRVLVVAFLYHIDTYDWQMTPGGLHSGCGVGAMLWLGLSWSYHLLNRELYHSVVLGTLFLSLVIVVTTCIVATPLVRSMYHNAFEITHRFLGWAGVLSSLAFVLTSSWWDINTHSWKTSTSYLIHLEEFWYVIALFPLVIGQWITVRHVPVTVSAPSSKASVIRVPGGLTSGVHTRVSRGGLREWHIFGSVSEGRNSDCHYIVMAVQGGFTRAMNRDQPAKLYTKTWKVWQFVPGQELVP</sequence>
<dbReference type="RefSeq" id="XP_007411109.1">
    <property type="nucleotide sequence ID" value="XM_007411047.1"/>
</dbReference>
<evidence type="ECO:0000256" key="1">
    <source>
        <dbReference type="SAM" id="MobiDB-lite"/>
    </source>
</evidence>
<keyword evidence="2" id="KW-1133">Transmembrane helix</keyword>
<gene>
    <name evidence="3" type="ORF">MELLADRAFT_87894</name>
</gene>
<dbReference type="EMBL" id="GL883112">
    <property type="protein sequence ID" value="EGG05620.1"/>
    <property type="molecule type" value="Genomic_DNA"/>
</dbReference>
<evidence type="ECO:0000313" key="3">
    <source>
        <dbReference type="EMBL" id="EGG05620.1"/>
    </source>
</evidence>
<keyword evidence="4" id="KW-1185">Reference proteome</keyword>